<gene>
    <name evidence="2" type="ORF">TGAM01_v205088</name>
</gene>
<evidence type="ECO:0000313" key="2">
    <source>
        <dbReference type="EMBL" id="PON26144.1"/>
    </source>
</evidence>
<evidence type="ECO:0008006" key="4">
    <source>
        <dbReference type="Google" id="ProtNLM"/>
    </source>
</evidence>
<comment type="caution">
    <text evidence="2">The sequence shown here is derived from an EMBL/GenBank/DDBJ whole genome shotgun (WGS) entry which is preliminary data.</text>
</comment>
<evidence type="ECO:0000313" key="3">
    <source>
        <dbReference type="Proteomes" id="UP000054821"/>
    </source>
</evidence>
<name>A0A2P4ZPF9_9HYPO</name>
<feature type="coiled-coil region" evidence="1">
    <location>
        <begin position="47"/>
        <end position="74"/>
    </location>
</feature>
<protein>
    <recommendedName>
        <fullName evidence="4">Fungal N-terminal domain-containing protein</fullName>
    </recommendedName>
</protein>
<dbReference type="Proteomes" id="UP000054821">
    <property type="component" value="Unassembled WGS sequence"/>
</dbReference>
<dbReference type="Gene3D" id="1.20.120.1020">
    <property type="entry name" value="Prion-inhibition and propagation, HeLo domain"/>
    <property type="match status" value="1"/>
</dbReference>
<sequence>MEPVVNAATIAIFRSLISTIRTGAFEVEIHRLELDILQVRLSRQIEAFSTINNMEAMQNNLQAYEEQQRQLAEIIAAVQHILSIAQQDATRIRGNVAEGASVGGSLLAFLDKCRAQKARAISRMQWAIYRRDRCERNLAAITALIVELERLASR</sequence>
<dbReference type="RefSeq" id="XP_018658073.1">
    <property type="nucleotide sequence ID" value="XM_018808758.1"/>
</dbReference>
<dbReference type="EMBL" id="JPDN02000015">
    <property type="protein sequence ID" value="PON26144.1"/>
    <property type="molecule type" value="Genomic_DNA"/>
</dbReference>
<dbReference type="STRING" id="398673.A0A2P4ZPF9"/>
<organism evidence="2 3">
    <name type="scientific">Trichoderma gamsii</name>
    <dbReference type="NCBI Taxonomy" id="398673"/>
    <lineage>
        <taxon>Eukaryota</taxon>
        <taxon>Fungi</taxon>
        <taxon>Dikarya</taxon>
        <taxon>Ascomycota</taxon>
        <taxon>Pezizomycotina</taxon>
        <taxon>Sordariomycetes</taxon>
        <taxon>Hypocreomycetidae</taxon>
        <taxon>Hypocreales</taxon>
        <taxon>Hypocreaceae</taxon>
        <taxon>Trichoderma</taxon>
    </lineage>
</organism>
<dbReference type="GeneID" id="29988841"/>
<evidence type="ECO:0000256" key="1">
    <source>
        <dbReference type="SAM" id="Coils"/>
    </source>
</evidence>
<keyword evidence="1" id="KW-0175">Coiled coil</keyword>
<proteinExistence type="predicted"/>
<dbReference type="InterPro" id="IPR038305">
    <property type="entry name" value="HeLo_sf"/>
</dbReference>
<reference evidence="2 3" key="1">
    <citation type="journal article" date="2016" name="Genome Announc.">
        <title>Draft Whole-Genome Sequence of Trichoderma gamsii T6085, a Promising Biocontrol Agent of Fusarium Head Blight on Wheat.</title>
        <authorList>
            <person name="Baroncelli R."/>
            <person name="Zapparata A."/>
            <person name="Piaggeschi G."/>
            <person name="Sarrocco S."/>
            <person name="Vannacci G."/>
        </authorList>
    </citation>
    <scope>NUCLEOTIDE SEQUENCE [LARGE SCALE GENOMIC DNA]</scope>
    <source>
        <strain evidence="2 3">T6085</strain>
    </source>
</reference>
<keyword evidence="3" id="KW-1185">Reference proteome</keyword>
<accession>A0A2P4ZPF9</accession>
<dbReference type="AlphaFoldDB" id="A0A2P4ZPF9"/>